<gene>
    <name evidence="3" type="ORF">H9830_06600</name>
</gene>
<feature type="chain" id="PRO_5038388085" evidence="2">
    <location>
        <begin position="25"/>
        <end position="244"/>
    </location>
</feature>
<dbReference type="SUPFAM" id="SSF109998">
    <property type="entry name" value="Triger factor/SurA peptide-binding domain-like"/>
    <property type="match status" value="1"/>
</dbReference>
<proteinExistence type="predicted"/>
<dbReference type="InterPro" id="IPR027304">
    <property type="entry name" value="Trigger_fact/SurA_dom_sf"/>
</dbReference>
<organism evidence="3 4">
    <name type="scientific">Candidatus Agrococcus pullicola</name>
    <dbReference type="NCBI Taxonomy" id="2838429"/>
    <lineage>
        <taxon>Bacteria</taxon>
        <taxon>Bacillati</taxon>
        <taxon>Actinomycetota</taxon>
        <taxon>Actinomycetes</taxon>
        <taxon>Micrococcales</taxon>
        <taxon>Microbacteriaceae</taxon>
        <taxon>Agrococcus</taxon>
    </lineage>
</organism>
<dbReference type="InterPro" id="IPR050245">
    <property type="entry name" value="PrsA_foldase"/>
</dbReference>
<dbReference type="PANTHER" id="PTHR47245">
    <property type="entry name" value="PEPTIDYLPROLYL ISOMERASE"/>
    <property type="match status" value="1"/>
</dbReference>
<feature type="signal peptide" evidence="2">
    <location>
        <begin position="1"/>
        <end position="24"/>
    </location>
</feature>
<keyword evidence="2" id="KW-0732">Signal</keyword>
<dbReference type="PANTHER" id="PTHR47245:SF2">
    <property type="entry name" value="PEPTIDYL-PROLYL CIS-TRANS ISOMERASE HP_0175-RELATED"/>
    <property type="match status" value="1"/>
</dbReference>
<dbReference type="Proteomes" id="UP000824005">
    <property type="component" value="Unassembled WGS sequence"/>
</dbReference>
<feature type="region of interest" description="Disordered" evidence="1">
    <location>
        <begin position="24"/>
        <end position="47"/>
    </location>
</feature>
<evidence type="ECO:0000256" key="1">
    <source>
        <dbReference type="SAM" id="MobiDB-lite"/>
    </source>
</evidence>
<evidence type="ECO:0000313" key="4">
    <source>
        <dbReference type="Proteomes" id="UP000824005"/>
    </source>
</evidence>
<dbReference type="PROSITE" id="PS51257">
    <property type="entry name" value="PROKAR_LIPOPROTEIN"/>
    <property type="match status" value="1"/>
</dbReference>
<dbReference type="AlphaFoldDB" id="A0A9D2CA05"/>
<evidence type="ECO:0000313" key="3">
    <source>
        <dbReference type="EMBL" id="HIY65930.1"/>
    </source>
</evidence>
<accession>A0A9D2CA05</accession>
<reference evidence="3" key="2">
    <citation type="submission" date="2021-04" db="EMBL/GenBank/DDBJ databases">
        <authorList>
            <person name="Gilroy R."/>
        </authorList>
    </citation>
    <scope>NUCLEOTIDE SEQUENCE</scope>
    <source>
        <strain evidence="3">ChiGjej1B1-98</strain>
    </source>
</reference>
<dbReference type="Gene3D" id="1.10.4030.10">
    <property type="entry name" value="Porin chaperone SurA, peptide-binding domain"/>
    <property type="match status" value="1"/>
</dbReference>
<protein>
    <submittedName>
        <fullName evidence="3">SurA N-terminal domain-containing protein</fullName>
    </submittedName>
</protein>
<evidence type="ECO:0000256" key="2">
    <source>
        <dbReference type="SAM" id="SignalP"/>
    </source>
</evidence>
<name>A0A9D2CA05_9MICO</name>
<comment type="caution">
    <text evidence="3">The sequence shown here is derived from an EMBL/GenBank/DDBJ whole genome shotgun (WGS) entry which is preliminary data.</text>
</comment>
<dbReference type="EMBL" id="DXDC01000194">
    <property type="protein sequence ID" value="HIY65930.1"/>
    <property type="molecule type" value="Genomic_DNA"/>
</dbReference>
<sequence>MQLKRSLAALSLALVVAITGCASGGEETDPVDAPTSPEAGAPEVDLDDIPEVVAEVNGEEISRDEFAQAYESELQQAAMMQQTTGEEPDQEALKQQAVQMLVNNRLLTQAATEAGIEATDEDIDTTLEEIATQNGMGSVDELFAALSEQGMSEEEIREEAAAQYQLTTYIEQATDVAEPSEDELREQYDLMVEQQEGMEGAEEIPPFEEIRDQLAEQAVSEERNAATQELLDELQEQGDVTIHL</sequence>
<dbReference type="Pfam" id="PF13624">
    <property type="entry name" value="SurA_N_3"/>
    <property type="match status" value="1"/>
</dbReference>
<reference evidence="3" key="1">
    <citation type="journal article" date="2021" name="PeerJ">
        <title>Extensive microbial diversity within the chicken gut microbiome revealed by metagenomics and culture.</title>
        <authorList>
            <person name="Gilroy R."/>
            <person name="Ravi A."/>
            <person name="Getino M."/>
            <person name="Pursley I."/>
            <person name="Horton D.L."/>
            <person name="Alikhan N.F."/>
            <person name="Baker D."/>
            <person name="Gharbi K."/>
            <person name="Hall N."/>
            <person name="Watson M."/>
            <person name="Adriaenssens E.M."/>
            <person name="Foster-Nyarko E."/>
            <person name="Jarju S."/>
            <person name="Secka A."/>
            <person name="Antonio M."/>
            <person name="Oren A."/>
            <person name="Chaudhuri R.R."/>
            <person name="La Ragione R."/>
            <person name="Hildebrand F."/>
            <person name="Pallen M.J."/>
        </authorList>
    </citation>
    <scope>NUCLEOTIDE SEQUENCE</scope>
    <source>
        <strain evidence="3">ChiGjej1B1-98</strain>
    </source>
</reference>